<reference evidence="1 2" key="1">
    <citation type="submission" date="2020-02" db="EMBL/GenBank/DDBJ databases">
        <authorList>
            <person name="Ma Q."/>
            <person name="Huang Y."/>
            <person name="Song X."/>
            <person name="Pei D."/>
        </authorList>
    </citation>
    <scope>NUCLEOTIDE SEQUENCE [LARGE SCALE GENOMIC DNA]</scope>
    <source>
        <strain evidence="1">Sxm20200214</strain>
        <tissue evidence="1">Leaf</tissue>
    </source>
</reference>
<evidence type="ECO:0000313" key="1">
    <source>
        <dbReference type="EMBL" id="KAG2294398.1"/>
    </source>
</evidence>
<accession>A0A8X7RS57</accession>
<protein>
    <submittedName>
        <fullName evidence="1">Uncharacterized protein</fullName>
    </submittedName>
</protein>
<name>A0A8X7RS57_BRACI</name>
<comment type="caution">
    <text evidence="1">The sequence shown here is derived from an EMBL/GenBank/DDBJ whole genome shotgun (WGS) entry which is preliminary data.</text>
</comment>
<sequence length="241" mass="27685">MHSFHELYDICTSAVIQASNKNLWGWIRSYISEEISKMVGPFSENKAFGISVNKLGGDICTRIWETMHLINNFLKCCQRFKEFYDGGWLLLESLLVESQMGQLISKPPKDETKSRPRTKNPYLLKADTRSGVEIENRDEYLPLSIMLSILELAKAMPFLSKTHPKQAETVNEHIHIETACWILLHTWHGRHDHMNNIVTCFKFSTARSTDAMGSFFVFQVFHPSRLPELLPVAQWILGLGS</sequence>
<dbReference type="Proteomes" id="UP000886595">
    <property type="component" value="Unassembled WGS sequence"/>
</dbReference>
<dbReference type="AlphaFoldDB" id="A0A8X7RS57"/>
<dbReference type="OrthoDB" id="10307703at2759"/>
<gene>
    <name evidence="1" type="ORF">Bca52824_041067</name>
</gene>
<dbReference type="EMBL" id="JAAMPC010000009">
    <property type="protein sequence ID" value="KAG2294398.1"/>
    <property type="molecule type" value="Genomic_DNA"/>
</dbReference>
<keyword evidence="2" id="KW-1185">Reference proteome</keyword>
<evidence type="ECO:0000313" key="2">
    <source>
        <dbReference type="Proteomes" id="UP000886595"/>
    </source>
</evidence>
<organism evidence="1 2">
    <name type="scientific">Brassica carinata</name>
    <name type="common">Ethiopian mustard</name>
    <name type="synonym">Abyssinian cabbage</name>
    <dbReference type="NCBI Taxonomy" id="52824"/>
    <lineage>
        <taxon>Eukaryota</taxon>
        <taxon>Viridiplantae</taxon>
        <taxon>Streptophyta</taxon>
        <taxon>Embryophyta</taxon>
        <taxon>Tracheophyta</taxon>
        <taxon>Spermatophyta</taxon>
        <taxon>Magnoliopsida</taxon>
        <taxon>eudicotyledons</taxon>
        <taxon>Gunneridae</taxon>
        <taxon>Pentapetalae</taxon>
        <taxon>rosids</taxon>
        <taxon>malvids</taxon>
        <taxon>Brassicales</taxon>
        <taxon>Brassicaceae</taxon>
        <taxon>Brassiceae</taxon>
        <taxon>Brassica</taxon>
    </lineage>
</organism>
<proteinExistence type="predicted"/>